<comment type="subunit">
    <text evidence="3">Heterodimer of an alpha and a beta subunit.</text>
</comment>
<dbReference type="Gene3D" id="3.40.50.620">
    <property type="entry name" value="HUPs"/>
    <property type="match status" value="1"/>
</dbReference>
<sequence length="354" mass="35121">MSGERASTIAVVPVREATLPPGGAETVAEAGGVALLAGDGAGEAADRLRGSARLLLVWESRTFQPGTWARALSGACAAADLVLLPACPDGRDLAPRLAARLGRPLLAGAVRVGPGYAVLPRDGDRHAVRVGITGPAVVTLRPGVGGAAPVRPEARCAVRRIRSDGRAPDPGEARVVEVRAPEPAAADLAEADRLVVGGAGLMGGPDGGAAAFADLAEVARGLGASLGGTRAAAEAGLVAPERRVGATGVRVSPGLHIAVGVSGAPRYLAGTGDPAHVVAVDRDPGTPMMATADLGLVTDAPGMLAALARMLRDGTVRDSRWPVDGAPFPEQAAGGAPPTRASGARTPVDPAGDG</sequence>
<keyword evidence="9" id="KW-1185">Reference proteome</keyword>
<comment type="function">
    <text evidence="4">The electron transfer flavoprotein serves as a specific electron acceptor for other dehydrogenases. It transfers the electrons to the main respiratory chain via ETF-ubiquinone oxidoreductase (ETF dehydrogenase).</text>
</comment>
<comment type="caution">
    <text evidence="8">The sequence shown here is derived from an EMBL/GenBank/DDBJ whole genome shotgun (WGS) entry which is preliminary data.</text>
</comment>
<dbReference type="SUPFAM" id="SSF52467">
    <property type="entry name" value="DHS-like NAD/FAD-binding domain"/>
    <property type="match status" value="1"/>
</dbReference>
<feature type="domain" description="Electron transfer flavoprotein alpha subunit C-terminal" evidence="6">
    <location>
        <begin position="187"/>
        <end position="270"/>
    </location>
</feature>
<dbReference type="Proteomes" id="UP001596540">
    <property type="component" value="Unassembled WGS sequence"/>
</dbReference>
<dbReference type="Pfam" id="PF00766">
    <property type="entry name" value="ETF_alpha"/>
    <property type="match status" value="1"/>
</dbReference>
<dbReference type="NCBIfam" id="NF038209">
    <property type="entry name" value="mft_etfA"/>
    <property type="match status" value="1"/>
</dbReference>
<dbReference type="InterPro" id="IPR014730">
    <property type="entry name" value="ETF_a/b_N"/>
</dbReference>
<protein>
    <submittedName>
        <fullName evidence="8">Mycofactocin-associated electron transfer flavoprotein alpha subunit</fullName>
    </submittedName>
</protein>
<dbReference type="EMBL" id="JBHTBH010000009">
    <property type="protein sequence ID" value="MFC7329808.1"/>
    <property type="molecule type" value="Genomic_DNA"/>
</dbReference>
<feature type="domain" description="Electron transfer flavoprotein alpha/beta-subunit N-terminal" evidence="7">
    <location>
        <begin position="33"/>
        <end position="161"/>
    </location>
</feature>
<evidence type="ECO:0000256" key="2">
    <source>
        <dbReference type="ARBA" id="ARBA00005817"/>
    </source>
</evidence>
<comment type="similarity">
    <text evidence="2">Belongs to the ETF alpha-subunit/FixB family.</text>
</comment>
<dbReference type="InterPro" id="IPR014729">
    <property type="entry name" value="Rossmann-like_a/b/a_fold"/>
</dbReference>
<dbReference type="RefSeq" id="WP_379872461.1">
    <property type="nucleotide sequence ID" value="NZ_JBHTBH010000009.1"/>
</dbReference>
<dbReference type="Gene3D" id="3.40.50.1220">
    <property type="entry name" value="TPP-binding domain"/>
    <property type="match status" value="1"/>
</dbReference>
<evidence type="ECO:0000256" key="5">
    <source>
        <dbReference type="SAM" id="MobiDB-lite"/>
    </source>
</evidence>
<evidence type="ECO:0000259" key="7">
    <source>
        <dbReference type="Pfam" id="PF01012"/>
    </source>
</evidence>
<organism evidence="8 9">
    <name type="scientific">Marinactinospora rubrisoli</name>
    <dbReference type="NCBI Taxonomy" id="2715399"/>
    <lineage>
        <taxon>Bacteria</taxon>
        <taxon>Bacillati</taxon>
        <taxon>Actinomycetota</taxon>
        <taxon>Actinomycetes</taxon>
        <taxon>Streptosporangiales</taxon>
        <taxon>Nocardiopsidaceae</taxon>
        <taxon>Marinactinospora</taxon>
    </lineage>
</organism>
<dbReference type="SUPFAM" id="SSF52402">
    <property type="entry name" value="Adenine nucleotide alpha hydrolases-like"/>
    <property type="match status" value="1"/>
</dbReference>
<evidence type="ECO:0000256" key="1">
    <source>
        <dbReference type="ARBA" id="ARBA00001974"/>
    </source>
</evidence>
<dbReference type="InterPro" id="IPR014731">
    <property type="entry name" value="ETF_asu_C"/>
</dbReference>
<dbReference type="Pfam" id="PF01012">
    <property type="entry name" value="ETF"/>
    <property type="match status" value="1"/>
</dbReference>
<accession>A0ABW2KIU2</accession>
<feature type="region of interest" description="Disordered" evidence="5">
    <location>
        <begin position="321"/>
        <end position="354"/>
    </location>
</feature>
<proteinExistence type="inferred from homology"/>
<comment type="cofactor">
    <cofactor evidence="1">
        <name>FAD</name>
        <dbReference type="ChEBI" id="CHEBI:57692"/>
    </cofactor>
</comment>
<dbReference type="InterPro" id="IPR029035">
    <property type="entry name" value="DHS-like_NAD/FAD-binding_dom"/>
</dbReference>
<gene>
    <name evidence="8" type="ORF">ACFQRF_18915</name>
</gene>
<dbReference type="PANTHER" id="PTHR43153:SF1">
    <property type="entry name" value="ELECTRON TRANSFER FLAVOPROTEIN SUBUNIT ALPHA, MITOCHONDRIAL"/>
    <property type="match status" value="1"/>
</dbReference>
<dbReference type="PANTHER" id="PTHR43153">
    <property type="entry name" value="ELECTRON TRANSFER FLAVOPROTEIN ALPHA"/>
    <property type="match status" value="1"/>
</dbReference>
<reference evidence="9" key="1">
    <citation type="journal article" date="2019" name="Int. J. Syst. Evol. Microbiol.">
        <title>The Global Catalogue of Microorganisms (GCM) 10K type strain sequencing project: providing services to taxonomists for standard genome sequencing and annotation.</title>
        <authorList>
            <consortium name="The Broad Institute Genomics Platform"/>
            <consortium name="The Broad Institute Genome Sequencing Center for Infectious Disease"/>
            <person name="Wu L."/>
            <person name="Ma J."/>
        </authorList>
    </citation>
    <scope>NUCLEOTIDE SEQUENCE [LARGE SCALE GENOMIC DNA]</scope>
    <source>
        <strain evidence="9">CGMCC 4.7382</strain>
    </source>
</reference>
<evidence type="ECO:0000313" key="9">
    <source>
        <dbReference type="Proteomes" id="UP001596540"/>
    </source>
</evidence>
<name>A0ABW2KIU2_9ACTN</name>
<evidence type="ECO:0000259" key="6">
    <source>
        <dbReference type="Pfam" id="PF00766"/>
    </source>
</evidence>
<evidence type="ECO:0000256" key="3">
    <source>
        <dbReference type="ARBA" id="ARBA00011355"/>
    </source>
</evidence>
<dbReference type="InterPro" id="IPR001308">
    <property type="entry name" value="ETF_a/FixB"/>
</dbReference>
<evidence type="ECO:0000256" key="4">
    <source>
        <dbReference type="ARBA" id="ARBA00025649"/>
    </source>
</evidence>
<evidence type="ECO:0000313" key="8">
    <source>
        <dbReference type="EMBL" id="MFC7329808.1"/>
    </source>
</evidence>